<dbReference type="Gene3D" id="3.40.190.10">
    <property type="entry name" value="Periplasmic binding protein-like II"/>
    <property type="match status" value="2"/>
</dbReference>
<dbReference type="Pfam" id="PF13416">
    <property type="entry name" value="SBP_bac_8"/>
    <property type="match status" value="1"/>
</dbReference>
<evidence type="ECO:0000313" key="2">
    <source>
        <dbReference type="Proteomes" id="UP000031675"/>
    </source>
</evidence>
<organism evidence="1 2">
    <name type="scientific">Streptomonospora alba</name>
    <dbReference type="NCBI Taxonomy" id="183763"/>
    <lineage>
        <taxon>Bacteria</taxon>
        <taxon>Bacillati</taxon>
        <taxon>Actinomycetota</taxon>
        <taxon>Actinomycetes</taxon>
        <taxon>Streptosporangiales</taxon>
        <taxon>Nocardiopsidaceae</taxon>
        <taxon>Streptomonospora</taxon>
    </lineage>
</organism>
<gene>
    <name evidence="1" type="ORF">LP52_01945</name>
</gene>
<accession>A0A0C2JGA9</accession>
<dbReference type="PANTHER" id="PTHR43649">
    <property type="entry name" value="ARABINOSE-BINDING PROTEIN-RELATED"/>
    <property type="match status" value="1"/>
</dbReference>
<keyword evidence="2" id="KW-1185">Reference proteome</keyword>
<dbReference type="PANTHER" id="PTHR43649:SF30">
    <property type="entry name" value="ABC TRANSPORTER SUBSTRATE-BINDING PROTEIN"/>
    <property type="match status" value="1"/>
</dbReference>
<dbReference type="InterPro" id="IPR006059">
    <property type="entry name" value="SBP"/>
</dbReference>
<dbReference type="InterPro" id="IPR050490">
    <property type="entry name" value="Bact_solute-bd_prot1"/>
</dbReference>
<comment type="caution">
    <text evidence="1">The sequence shown here is derived from an EMBL/GenBank/DDBJ whole genome shotgun (WGS) entry which is preliminary data.</text>
</comment>
<name>A0A0C2JGA9_9ACTN</name>
<dbReference type="STRING" id="183763.LP52_01945"/>
<dbReference type="AlphaFoldDB" id="A0A0C2JGA9"/>
<proteinExistence type="predicted"/>
<evidence type="ECO:0008006" key="3">
    <source>
        <dbReference type="Google" id="ProtNLM"/>
    </source>
</evidence>
<dbReference type="Proteomes" id="UP000031675">
    <property type="component" value="Unassembled WGS sequence"/>
</dbReference>
<sequence>MVKRIGGATRSAAAAAMVLGLAATGCGGGEGGGAPEIRYSWWGNADRAEMMREAIALFEEENPDITVTPTFSEYDTYWEKLSTQVAGGGMPDVLQMDNAYLREYSDRGVLLDLGGQEGGSLDTGGLLEGLSTAGVVDDARYGVPIGGNTFSLVYAPELFEEADVPMPEDGWSWKEYDEALTAVSEHTGSDPYGAADYTGLIWVLEAQLRQEGGALFTDDGRLGFSRDRLAEFWESAADLREDGAVVPADEAEQVKPLAPLGANLAASEFTWDNMLTRYVEESDLDLELAPLPTDSENSGQYLKPSMLLSASAQTSHPDASAELIDFMINDPRVAEIFGGNRGIPATEAQREAVDYTEVDQTIVDYEDERMSDLQEAPPAPPAGAGALETEFIRLAEEVHHGQMGPDEAAGEFVDFAERTLSS</sequence>
<dbReference type="PROSITE" id="PS51257">
    <property type="entry name" value="PROKAR_LIPOPROTEIN"/>
    <property type="match status" value="1"/>
</dbReference>
<dbReference type="RefSeq" id="WP_040270217.1">
    <property type="nucleotide sequence ID" value="NZ_JROO01000004.1"/>
</dbReference>
<protein>
    <recommendedName>
        <fullName evidence="3">ABC transporter substrate-binding protein</fullName>
    </recommendedName>
</protein>
<reference evidence="2" key="1">
    <citation type="journal article" date="2015" name="Chem. Biol.">
        <title>Structure, bioactivity, and resistance mechanism of streptomonomicin, an unusual lasso Peptide from an understudied halophilic actinomycete.</title>
        <authorList>
            <person name="Metelev M."/>
            <person name="Tietz J.I."/>
            <person name="Melby J.O."/>
            <person name="Blair P.M."/>
            <person name="Zhu L."/>
            <person name="Livnat I."/>
            <person name="Severinov K."/>
            <person name="Mitchell D.A."/>
        </authorList>
    </citation>
    <scope>NUCLEOTIDE SEQUENCE [LARGE SCALE GENOMIC DNA]</scope>
    <source>
        <strain evidence="2">YIM 90003</strain>
    </source>
</reference>
<evidence type="ECO:0000313" key="1">
    <source>
        <dbReference type="EMBL" id="KII00342.1"/>
    </source>
</evidence>
<dbReference type="EMBL" id="JROO01000004">
    <property type="protein sequence ID" value="KII00342.1"/>
    <property type="molecule type" value="Genomic_DNA"/>
</dbReference>
<dbReference type="SUPFAM" id="SSF53850">
    <property type="entry name" value="Periplasmic binding protein-like II"/>
    <property type="match status" value="1"/>
</dbReference>